<gene>
    <name evidence="3" type="ORF">BV912_10290</name>
</gene>
<evidence type="ECO:0000256" key="1">
    <source>
        <dbReference type="SAM" id="SignalP"/>
    </source>
</evidence>
<dbReference type="AlphaFoldDB" id="A0A1X3DEL9"/>
<dbReference type="RefSeq" id="WP_054600031.1">
    <property type="nucleotide sequence ID" value="NZ_MTAB01000028.1"/>
</dbReference>
<comment type="caution">
    <text evidence="3">The sequence shown here is derived from an EMBL/GenBank/DDBJ whole genome shotgun (WGS) entry which is preliminary data.</text>
</comment>
<dbReference type="InterPro" id="IPR007893">
    <property type="entry name" value="Spore_coat_U/FanG"/>
</dbReference>
<dbReference type="PANTHER" id="PTHR37089:SF4">
    <property type="entry name" value="EXPORTED PROTEIN"/>
    <property type="match status" value="1"/>
</dbReference>
<accession>A0A1X3DEL9</accession>
<dbReference type="InterPro" id="IPR053167">
    <property type="entry name" value="Spore_coat_component"/>
</dbReference>
<keyword evidence="1" id="KW-0732">Signal</keyword>
<dbReference type="OrthoDB" id="6505076at2"/>
<proteinExistence type="predicted"/>
<organism evidence="3 4">
    <name type="scientific">Neisseria dumasiana</name>
    <dbReference type="NCBI Taxonomy" id="1931275"/>
    <lineage>
        <taxon>Bacteria</taxon>
        <taxon>Pseudomonadati</taxon>
        <taxon>Pseudomonadota</taxon>
        <taxon>Betaproteobacteria</taxon>
        <taxon>Neisseriales</taxon>
        <taxon>Neisseriaceae</taxon>
        <taxon>Neisseria</taxon>
    </lineage>
</organism>
<evidence type="ECO:0000313" key="4">
    <source>
        <dbReference type="Proteomes" id="UP000193303"/>
    </source>
</evidence>
<name>A0A1X3DEL9_9NEIS</name>
<evidence type="ECO:0000313" key="3">
    <source>
        <dbReference type="EMBL" id="OSI18154.1"/>
    </source>
</evidence>
<feature type="signal peptide" evidence="1">
    <location>
        <begin position="1"/>
        <end position="25"/>
    </location>
</feature>
<dbReference type="EMBL" id="MTAB01000028">
    <property type="protein sequence ID" value="OSI18154.1"/>
    <property type="molecule type" value="Genomic_DNA"/>
</dbReference>
<feature type="domain" description="Spore coat protein U/FanG" evidence="2">
    <location>
        <begin position="30"/>
        <end position="190"/>
    </location>
</feature>
<sequence length="194" mass="20439">MNAVKKLFVLTSAMAALLSSHSAFANNPATDHFYVTIRITPICEVNTSTGGSPSQVENTPSAGADIDFGSYPSNHQNQVDGMSKAGSGGGIVVKCTNETPYKIALKPTSTSSETGDGHMTGLGTASKNRIAYKLYKDSGYQNEWGSQPGTNTMNATGAGIASPAHYPVYGRVQASELDKIAGRYFDRVAVEVSY</sequence>
<dbReference type="SMART" id="SM00972">
    <property type="entry name" value="SCPU"/>
    <property type="match status" value="1"/>
</dbReference>
<evidence type="ECO:0000259" key="2">
    <source>
        <dbReference type="Pfam" id="PF05229"/>
    </source>
</evidence>
<feature type="chain" id="PRO_5010864600" description="Spore coat protein U/FanG domain-containing protein" evidence="1">
    <location>
        <begin position="26"/>
        <end position="194"/>
    </location>
</feature>
<protein>
    <recommendedName>
        <fullName evidence="2">Spore coat protein U/FanG domain-containing protein</fullName>
    </recommendedName>
</protein>
<dbReference type="Proteomes" id="UP000193303">
    <property type="component" value="Unassembled WGS sequence"/>
</dbReference>
<dbReference type="PANTHER" id="PTHR37089">
    <property type="entry name" value="PROTEIN U-RELATED"/>
    <property type="match status" value="1"/>
</dbReference>
<dbReference type="Pfam" id="PF05229">
    <property type="entry name" value="SCPU"/>
    <property type="match status" value="1"/>
</dbReference>
<reference evidence="4" key="1">
    <citation type="submission" date="2017-01" db="EMBL/GenBank/DDBJ databases">
        <authorList>
            <person name="Mah S.A."/>
            <person name="Swanson W.J."/>
            <person name="Moy G.W."/>
            <person name="Vacquier V.D."/>
        </authorList>
    </citation>
    <scope>NUCLEOTIDE SEQUENCE [LARGE SCALE GENOMIC DNA]</scope>
    <source>
        <strain evidence="4">124861</strain>
    </source>
</reference>